<evidence type="ECO:0000313" key="2">
    <source>
        <dbReference type="Proteomes" id="UP000290545"/>
    </source>
</evidence>
<proteinExistence type="predicted"/>
<evidence type="ECO:0000313" key="1">
    <source>
        <dbReference type="EMBL" id="RXK85959.1"/>
    </source>
</evidence>
<protein>
    <recommendedName>
        <fullName evidence="3">DUF4625 domain-containing protein</fullName>
    </recommendedName>
</protein>
<comment type="caution">
    <text evidence="1">The sequence shown here is derived from an EMBL/GenBank/DDBJ whole genome shotgun (WGS) entry which is preliminary data.</text>
</comment>
<dbReference type="AlphaFoldDB" id="A0A4Q1DBR6"/>
<name>A0A4Q1DBR6_9BACT</name>
<dbReference type="Proteomes" id="UP000290545">
    <property type="component" value="Unassembled WGS sequence"/>
</dbReference>
<dbReference type="RefSeq" id="WP_129001710.1">
    <property type="nucleotide sequence ID" value="NZ_SDHZ01000001.1"/>
</dbReference>
<keyword evidence="2" id="KW-1185">Reference proteome</keyword>
<dbReference type="EMBL" id="SDHZ01000001">
    <property type="protein sequence ID" value="RXK85959.1"/>
    <property type="molecule type" value="Genomic_DNA"/>
</dbReference>
<dbReference type="PROSITE" id="PS51257">
    <property type="entry name" value="PROKAR_LIPOPROTEIN"/>
    <property type="match status" value="1"/>
</dbReference>
<reference evidence="1 2" key="1">
    <citation type="submission" date="2019-01" db="EMBL/GenBank/DDBJ databases">
        <title>Filimonas sp. strain TTM-71.</title>
        <authorList>
            <person name="Chen W.-M."/>
        </authorList>
    </citation>
    <scope>NUCLEOTIDE SEQUENCE [LARGE SCALE GENOMIC DNA]</scope>
    <source>
        <strain evidence="1 2">TTM-71</strain>
    </source>
</reference>
<evidence type="ECO:0008006" key="3">
    <source>
        <dbReference type="Google" id="ProtNLM"/>
    </source>
</evidence>
<accession>A0A4Q1DBR6</accession>
<sequence length="159" mass="17766">MKADKMKAKLLIVAVILIGVGVAACKKDQFTTKPQIKLKSVNTDRVSQNQVLNIVLDVTDKEGDIQDTLFMERVRYSCEPSNEITKYKIADFPSQGSLKAEIDITFYNGLDNPNYNAFISNFCASVSGEKTDSGYYKIWVQDRARNVSDTVKTGIIVIE</sequence>
<organism evidence="1 2">
    <name type="scientific">Filimonas effusa</name>
    <dbReference type="NCBI Taxonomy" id="2508721"/>
    <lineage>
        <taxon>Bacteria</taxon>
        <taxon>Pseudomonadati</taxon>
        <taxon>Bacteroidota</taxon>
        <taxon>Chitinophagia</taxon>
        <taxon>Chitinophagales</taxon>
        <taxon>Chitinophagaceae</taxon>
        <taxon>Filimonas</taxon>
    </lineage>
</organism>
<dbReference type="OrthoDB" id="658746at2"/>
<gene>
    <name evidence="1" type="ORF">ESB13_03880</name>
</gene>